<feature type="coiled-coil region" evidence="1">
    <location>
        <begin position="829"/>
        <end position="867"/>
    </location>
</feature>
<keyword evidence="1" id="KW-0175">Coiled coil</keyword>
<dbReference type="Proteomes" id="UP000054047">
    <property type="component" value="Unassembled WGS sequence"/>
</dbReference>
<proteinExistence type="predicted"/>
<gene>
    <name evidence="3" type="ORF">ANCDUO_02390</name>
</gene>
<dbReference type="OrthoDB" id="5855668at2759"/>
<organism evidence="3 4">
    <name type="scientific">Ancylostoma duodenale</name>
    <dbReference type="NCBI Taxonomy" id="51022"/>
    <lineage>
        <taxon>Eukaryota</taxon>
        <taxon>Metazoa</taxon>
        <taxon>Ecdysozoa</taxon>
        <taxon>Nematoda</taxon>
        <taxon>Chromadorea</taxon>
        <taxon>Rhabditida</taxon>
        <taxon>Rhabditina</taxon>
        <taxon>Rhabditomorpha</taxon>
        <taxon>Strongyloidea</taxon>
        <taxon>Ancylostomatidae</taxon>
        <taxon>Ancylostomatinae</taxon>
        <taxon>Ancylostoma</taxon>
    </lineage>
</organism>
<reference evidence="3 4" key="1">
    <citation type="submission" date="2013-12" db="EMBL/GenBank/DDBJ databases">
        <title>Draft genome of the parsitic nematode Ancylostoma duodenale.</title>
        <authorList>
            <person name="Mitreva M."/>
        </authorList>
    </citation>
    <scope>NUCLEOTIDE SEQUENCE [LARGE SCALE GENOMIC DNA]</scope>
    <source>
        <strain evidence="3 4">Zhejiang</strain>
    </source>
</reference>
<evidence type="ECO:0000256" key="2">
    <source>
        <dbReference type="SAM" id="MobiDB-lite"/>
    </source>
</evidence>
<evidence type="ECO:0000313" key="4">
    <source>
        <dbReference type="Proteomes" id="UP000054047"/>
    </source>
</evidence>
<accession>A0A0C2H6X4</accession>
<feature type="compositionally biased region" description="Basic and acidic residues" evidence="2">
    <location>
        <begin position="12"/>
        <end position="33"/>
    </location>
</feature>
<name>A0A0C2H6X4_9BILA</name>
<evidence type="ECO:0000256" key="1">
    <source>
        <dbReference type="SAM" id="Coils"/>
    </source>
</evidence>
<dbReference type="EMBL" id="KN726762">
    <property type="protein sequence ID" value="KIH67279.1"/>
    <property type="molecule type" value="Genomic_DNA"/>
</dbReference>
<keyword evidence="4" id="KW-1185">Reference proteome</keyword>
<feature type="region of interest" description="Disordered" evidence="2">
    <location>
        <begin position="2850"/>
        <end position="2870"/>
    </location>
</feature>
<protein>
    <submittedName>
        <fullName evidence="3">Uncharacterized protein</fullName>
    </submittedName>
</protein>
<feature type="region of interest" description="Disordered" evidence="2">
    <location>
        <begin position="1"/>
        <end position="33"/>
    </location>
</feature>
<sequence length="2870" mass="318550">MIASELASKSIGKPDSEADVSKQLPERTKEATIGEFREYSTEETSFGLVAQTVEAPKEQFEEQCVSIQTTSTIHVGETLQATQEQFAERPVTLGKDEDNVAMQYVTSQKQEIIGVAKLKATQEHQVEVEVERAKQDQIEVQSKLLADVTRQGSALATKESKDETAAAILRTVDSSLDTEATLRNRAMEIERTMKEVVATSEAVVEAACELSRAAVGDAAQVVDDTERASDKREQTYFHQERQTSVHREFGSEEQVQVLSMSRTEAPASRKEHEEITQKMARTLSLEKRLQATKEDIAAVTTDLSAEVARAQVHRELPDLQRAKSVGCLKATSEEKMDIDRQLSQSQHELHVQRQFRTSRDEILSSQSYKEFISEVQGLATHWDIIETDQAALICWKDMSQQSSELLTKAVKDEDTATTLDLTVRRPARHGELELPLDSQDSVERRLSVDETKTSFSLQRSASASVAQHTAAEKAQAGYHGEFYEYGEDETTTNTEFGKLKAKHVSQEDVTKSMPDVRKLVQMHSTMASQETEISTENLLEREFEKESSAKLITTATQLEHQERLSATEESSLSSTLLLQRKDEIVSIETLNKENIVLRDEGRMSESKEEVAASQYDTYVDEMSESKTIAIDNREHSAANLHGAEESTTESSLNIGKDTALQEARRDVPLKISEAQERKFQIEMTKSEKHLERVDDEQTSESINTMSVKELTSGRYHEYGDEKTQICTLFGKIVQKKYECDEAEDSLPVPRLWQEQFTGEAAGDKSTEVVSTLQRAFASEEIKKTITAMNDSQAISQLKATTSEAATFTSTYSKSGNRESTSIKLRARSKERAEKKLQEQEWNLQSTASEWETILNDLEAEITQAEALHESYSIYTKASATATTAKEEQISREESSYGVVRSLSTASLGKEAKTFSIDQEEKTLHIDQLNQDFAEIEQLVDEMNREIGVVQSFREYRHEKSDSGIALIRRSLPRTKESCSHTVSVSTSLQQSFATQAAGDDRREAVVELTLQSSSLSAEAVPKIATKESARLSAKHVTEETASTTANYNTSNERAYTVTAKRAHFIREKSSERFKETEDGAEVEDGAVEILSKWEGVERDLEAETLLPKKVAVKSSLATFETSEQVETLTKAMIMPEEALQAVLVRIVIPVETTARSFAIEQLVTEAKLESKPSDIPAIEVTRADKVLRKEMWRLKESGDAKFNAVINLHKFELQKPTQKREICLPDKICISAAPVYIKADAAETDVVWTSHHLLKTPDQFTVGKKVTAANTTPEMRMKTMESGDEKIRLAVELLGTKGGVEASSIEWPLSNKVEGVEMETEEFGDEHTVLYGQINSRQVAYVDVEHTKDVARTQALLLKTMESKEESQEIVSEFGVNAQQEKFDKLISISMRGDEVNLKCLESGDETVALGLAYDTPDVLEQTSNKWTDKRFGGDYYLYTKTPTSEDRMATIALAQRVQLENLHHKQIQRVKSEINLRVTAATTENTTVNLNYETSLQKEKAAATRSCPNLAEPFSCRFVESQEEFANIYYDFSRTTPPGSSDLTRKVALTAEGVKLSCDAAEDVHIESNPALSEEAQFAVASTLIKDSNKIEAAFMKSAEPTSKAINFATSFSKSDEHLQDLLVHKDIHRGSNIMVTMRESREEKHTLYQQYEQEAMKEAIEMTRSIAWFGGRFQLNADASEEHEVSATREIEKIRDAVAHCEQQTILAQTTEPLQITTKAASCENVTLDRDWKQEDSIYTVSKKITAANSESATMRVEESAENVEYIYPIFNKPNDKFDLDRTMYIARHGGVQTLNTKAVEDVHETFTADLVKPTVKELQANFTTIIANTISPAQLHTYSTKTTDLVINQDLTRSGDNEVYKKTFTAANTGIPVTFTATESLENTITSATSLRRDDSTHAESILINDKRYGGAAELSTKSATEASSTMGGTLLCPRPTDLSAQKLIVIGNSASPSKLTTYASTTEQRLVETVWNRQEAQYTVSRKLAAPNTDSNEVTVREAGDNHETTHCAYNRDSEEEEIAKIIKEKRKGGVVSLNTKSSRECASESDDTLVATRLALVQVEKIVIIANTAPGVTLSTFASSIENQTVTEEWNKPESCEMREVVLKTPQLGEPAKLSAGETEDSIENLQKKDTKEDITTTTFIPLKGEPTILSKKASGDVFTKEEEIAEIIKEKRKGGVVSLNTKSSRECASESDDTLVATRLALVQVEKIVIIANTAPGVTLSTFASSIENQTVTEEWNKPESCEMREVVLKTPQLGEPAKLSAGETEDSIENLQKKDTKEDITTTTFIPLKGEPTILSKKASGDAFTSLDSTIQSTETFELDASIVVTDRNTADIPILSCGCSTEASTSGVFNLSRLGDAQTVKEVKEAANRGPGVTLEMLESTLESESATIVYERDESTAFISETIQVPREGGKFLLSTGHAKEESAAVDANWTKQRQDLLEASWEKILRNEEGPVELFASATEECATGVSSQLQQSSQVELASTKRDAPRLGEPVSKSILESTTVEEINNVQLRREEYHTEIENVVKLAAYGGAANLETSYAEENHTAITPQLAMPDSTASNETIRVIHREETAEKWVSAASEEVIGSGFAMDSGRSSEESTVVTRIASNEAEPVKFSSMEAAENAISTNYALHSETKSVLEESTLKEARYGGGANLYCQAASETSPDTVTASIRSEDEKEEQSWNVKIAREETLELSTKASSEESITANKDVLCSRVAMEEVSTTRAEAHVGQQTGLESKCSEETIFHLNYSYQKQPTEFTTSFVGSESREEGEVRVEMEAARDERVDTEELSVNRRMVEVEVEGVVMRGARETSPLLLHTESTSESVVLVDESLEKVHLRAEQMEEAHTRSESEERRKRTL</sequence>
<evidence type="ECO:0000313" key="3">
    <source>
        <dbReference type="EMBL" id="KIH67279.1"/>
    </source>
</evidence>